<reference evidence="1 2" key="1">
    <citation type="submission" date="2009-02" db="EMBL/GenBank/DDBJ databases">
        <title>Sequencing of the draft genome and assembly of Dethiobacter alkaliphilus AHT 1.</title>
        <authorList>
            <consortium name="US DOE Joint Genome Institute (JGI-PGF)"/>
            <person name="Lucas S."/>
            <person name="Copeland A."/>
            <person name="Lapidus A."/>
            <person name="Glavina del Rio T."/>
            <person name="Dalin E."/>
            <person name="Tice H."/>
            <person name="Bruce D."/>
            <person name="Goodwin L."/>
            <person name="Pitluck S."/>
            <person name="Larimer F."/>
            <person name="Land M.L."/>
            <person name="Hauser L."/>
            <person name="Muyzer G."/>
        </authorList>
    </citation>
    <scope>NUCLEOTIDE SEQUENCE [LARGE SCALE GENOMIC DNA]</scope>
    <source>
        <strain evidence="1 2">AHT 1</strain>
    </source>
</reference>
<evidence type="ECO:0000313" key="1">
    <source>
        <dbReference type="EMBL" id="EEG78687.1"/>
    </source>
</evidence>
<protein>
    <recommendedName>
        <fullName evidence="3">DUF3231 family protein</fullName>
    </recommendedName>
</protein>
<accession>C0GDG6</accession>
<keyword evidence="2" id="KW-1185">Reference proteome</keyword>
<evidence type="ECO:0000313" key="2">
    <source>
        <dbReference type="Proteomes" id="UP000006443"/>
    </source>
</evidence>
<dbReference type="AlphaFoldDB" id="C0GDG6"/>
<dbReference type="EMBL" id="ACJM01000002">
    <property type="protein sequence ID" value="EEG78687.1"/>
    <property type="molecule type" value="Genomic_DNA"/>
</dbReference>
<organism evidence="1 2">
    <name type="scientific">Dethiobacter alkaliphilus AHT 1</name>
    <dbReference type="NCBI Taxonomy" id="555088"/>
    <lineage>
        <taxon>Bacteria</taxon>
        <taxon>Bacillati</taxon>
        <taxon>Bacillota</taxon>
        <taxon>Dethiobacteria</taxon>
        <taxon>Dethiobacterales</taxon>
        <taxon>Dethiobacteraceae</taxon>
        <taxon>Dethiobacter</taxon>
    </lineage>
</organism>
<gene>
    <name evidence="1" type="ORF">DealDRAFT_0617</name>
</gene>
<dbReference type="eggNOG" id="COG5577">
    <property type="taxonomic scope" value="Bacteria"/>
</dbReference>
<dbReference type="Proteomes" id="UP000006443">
    <property type="component" value="Unassembled WGS sequence"/>
</dbReference>
<dbReference type="OrthoDB" id="1807877at2"/>
<dbReference type="InterPro" id="IPR012347">
    <property type="entry name" value="Ferritin-like"/>
</dbReference>
<dbReference type="Gene3D" id="1.20.1260.10">
    <property type="match status" value="2"/>
</dbReference>
<dbReference type="Pfam" id="PF11553">
    <property type="entry name" value="DUF3231"/>
    <property type="match status" value="2"/>
</dbReference>
<name>C0GDG6_DETAL</name>
<dbReference type="InterPro" id="IPR021617">
    <property type="entry name" value="DUF3231"/>
</dbReference>
<dbReference type="RefSeq" id="WP_008514759.1">
    <property type="nucleotide sequence ID" value="NZ_ACJM01000002.1"/>
</dbReference>
<evidence type="ECO:0008006" key="3">
    <source>
        <dbReference type="Google" id="ProtNLM"/>
    </source>
</evidence>
<proteinExistence type="predicted"/>
<sequence>MLLSWKQKSAERKQQDVDVREAFIIWDILNSKYMMMEKLQIWEDFAHDKDLVAALRIIKKPVLKNIHILEKMMERFSIDSPDRNRSATNTPINPKVVTDEYIAMDTFFHMQEHVENLLKALRNTVTNDLVRKTIKKMAIRTINEADTFVVYLKAKGWFSQPPAYRNLPADIKEDISLCAVSNLWDHLTYRYDNRKTTEIFYKAVHDVDFKLVLHLGSKQLNSQIAALEKELKRYGIPMPKRPGKFTQTFSDLQILDDDHIYRVLLASIQGAAILHAQSFKECASTDRVRGIFKQLLIEEINMLDKFMKIGKLKGWLNPAPTYGP</sequence>
<comment type="caution">
    <text evidence="1">The sequence shown here is derived from an EMBL/GenBank/DDBJ whole genome shotgun (WGS) entry which is preliminary data.</text>
</comment>